<dbReference type="KEGG" id="capn:CBG49_14000"/>
<keyword evidence="1" id="KW-0175">Coiled coil</keyword>
<reference evidence="3" key="1">
    <citation type="submission" date="2017-06" db="EMBL/GenBank/DDBJ databases">
        <title>Complete genome sequence of Capnocytophaga sp. KCOM 1579 (=ChDC OS43) isolated from a human refractory periapical abscess lesion.</title>
        <authorList>
            <person name="Kook J.-K."/>
            <person name="Park S.-N."/>
            <person name="Lim Y.K."/>
            <person name="Roh H."/>
        </authorList>
    </citation>
    <scope>NUCLEOTIDE SEQUENCE [LARGE SCALE GENOMIC DNA]</scope>
    <source>
        <strain evidence="3">ChDC OS43</strain>
    </source>
</reference>
<dbReference type="AlphaFoldDB" id="A0A1Z4BS26"/>
<feature type="coiled-coil region" evidence="1">
    <location>
        <begin position="11"/>
        <end position="90"/>
    </location>
</feature>
<evidence type="ECO:0000313" key="2">
    <source>
        <dbReference type="EMBL" id="ASF44114.1"/>
    </source>
</evidence>
<sequence length="91" mass="10640">MSITDGYKQQIANCRARIITLRTQIQKIKEEKKRRMEALSKAVKTASTPMSKESYRKSKVMEAANYDKRIEAVKRNIESIKSTIEQYKKKL</sequence>
<protein>
    <submittedName>
        <fullName evidence="2">Uncharacterized protein</fullName>
    </submittedName>
</protein>
<keyword evidence="3" id="KW-1185">Reference proteome</keyword>
<dbReference type="Proteomes" id="UP000197007">
    <property type="component" value="Chromosome"/>
</dbReference>
<evidence type="ECO:0000256" key="1">
    <source>
        <dbReference type="SAM" id="Coils"/>
    </source>
</evidence>
<dbReference type="EMBL" id="CP022022">
    <property type="protein sequence ID" value="ASF44114.1"/>
    <property type="molecule type" value="Genomic_DNA"/>
</dbReference>
<dbReference type="SUPFAM" id="SSF46579">
    <property type="entry name" value="Prefoldin"/>
    <property type="match status" value="1"/>
</dbReference>
<proteinExistence type="predicted"/>
<evidence type="ECO:0000313" key="3">
    <source>
        <dbReference type="Proteomes" id="UP000197007"/>
    </source>
</evidence>
<name>A0A1Z4BS26_9FLAO</name>
<accession>A0A1Z4BS26</accession>
<dbReference type="RefSeq" id="WP_088594963.1">
    <property type="nucleotide sequence ID" value="NZ_CP022022.1"/>
</dbReference>
<organism evidence="2 3">
    <name type="scientific">Capnocytophaga endodontalis</name>
    <dbReference type="NCBI Taxonomy" id="2708117"/>
    <lineage>
        <taxon>Bacteria</taxon>
        <taxon>Pseudomonadati</taxon>
        <taxon>Bacteroidota</taxon>
        <taxon>Flavobacteriia</taxon>
        <taxon>Flavobacteriales</taxon>
        <taxon>Flavobacteriaceae</taxon>
        <taxon>Capnocytophaga</taxon>
    </lineage>
</organism>
<gene>
    <name evidence="2" type="ORF">CBG49_14000</name>
</gene>